<dbReference type="SUPFAM" id="SSF53448">
    <property type="entry name" value="Nucleotide-diphospho-sugar transferases"/>
    <property type="match status" value="1"/>
</dbReference>
<gene>
    <name evidence="2" type="ORF">SAMN04487995_3193</name>
</gene>
<dbReference type="GO" id="GO:0016758">
    <property type="term" value="F:hexosyltransferase activity"/>
    <property type="evidence" value="ECO:0007669"/>
    <property type="project" value="UniProtKB-ARBA"/>
</dbReference>
<evidence type="ECO:0000259" key="1">
    <source>
        <dbReference type="Pfam" id="PF00535"/>
    </source>
</evidence>
<keyword evidence="3" id="KW-1185">Reference proteome</keyword>
<accession>A0A1H6VY30</accession>
<organism evidence="2 3">
    <name type="scientific">Dyadobacter koreensis</name>
    <dbReference type="NCBI Taxonomy" id="408657"/>
    <lineage>
        <taxon>Bacteria</taxon>
        <taxon>Pseudomonadati</taxon>
        <taxon>Bacteroidota</taxon>
        <taxon>Cytophagia</taxon>
        <taxon>Cytophagales</taxon>
        <taxon>Spirosomataceae</taxon>
        <taxon>Dyadobacter</taxon>
    </lineage>
</organism>
<dbReference type="CDD" id="cd00761">
    <property type="entry name" value="Glyco_tranf_GTA_type"/>
    <property type="match status" value="1"/>
</dbReference>
<protein>
    <submittedName>
        <fullName evidence="2">Glycosyltransferase involved in cell wall bisynthesis</fullName>
    </submittedName>
</protein>
<feature type="domain" description="Glycosyltransferase 2-like" evidence="1">
    <location>
        <begin position="5"/>
        <end position="127"/>
    </location>
</feature>
<dbReference type="AlphaFoldDB" id="A0A1H6VY30"/>
<keyword evidence="2" id="KW-0808">Transferase</keyword>
<dbReference type="OrthoDB" id="199095at2"/>
<dbReference type="PANTHER" id="PTHR22916:SF71">
    <property type="entry name" value="GLYCOSYL TRANSFERASE"/>
    <property type="match status" value="1"/>
</dbReference>
<dbReference type="RefSeq" id="WP_090336715.1">
    <property type="nucleotide sequence ID" value="NZ_FNXY01000005.1"/>
</dbReference>
<dbReference type="STRING" id="408657.SAMN04487995_3193"/>
<evidence type="ECO:0000313" key="2">
    <source>
        <dbReference type="EMBL" id="SEJ09598.1"/>
    </source>
</evidence>
<dbReference type="EMBL" id="FNXY01000005">
    <property type="protein sequence ID" value="SEJ09598.1"/>
    <property type="molecule type" value="Genomic_DNA"/>
</dbReference>
<dbReference type="InterPro" id="IPR001173">
    <property type="entry name" value="Glyco_trans_2-like"/>
</dbReference>
<dbReference type="Gene3D" id="3.90.550.10">
    <property type="entry name" value="Spore Coat Polysaccharide Biosynthesis Protein SpsA, Chain A"/>
    <property type="match status" value="1"/>
</dbReference>
<dbReference type="Pfam" id="PF00535">
    <property type="entry name" value="Glycos_transf_2"/>
    <property type="match status" value="1"/>
</dbReference>
<evidence type="ECO:0000313" key="3">
    <source>
        <dbReference type="Proteomes" id="UP000199532"/>
    </source>
</evidence>
<name>A0A1H6VY30_9BACT</name>
<dbReference type="Proteomes" id="UP000199532">
    <property type="component" value="Unassembled WGS sequence"/>
</dbReference>
<reference evidence="2 3" key="1">
    <citation type="submission" date="2016-10" db="EMBL/GenBank/DDBJ databases">
        <authorList>
            <person name="de Groot N.N."/>
        </authorList>
    </citation>
    <scope>NUCLEOTIDE SEQUENCE [LARGE SCALE GENOMIC DNA]</scope>
    <source>
        <strain evidence="2 3">DSM 19938</strain>
    </source>
</reference>
<dbReference type="InterPro" id="IPR029044">
    <property type="entry name" value="Nucleotide-diphossugar_trans"/>
</dbReference>
<dbReference type="PANTHER" id="PTHR22916">
    <property type="entry name" value="GLYCOSYLTRANSFERASE"/>
    <property type="match status" value="1"/>
</dbReference>
<proteinExistence type="predicted"/>
<sequence length="324" mass="37598">MIKVSVVILTFNQAAFIGKTIESALNQTTNFDYEILVGDDFSTDGARDIILDYQNRYPGKVKAVLHSKNLGQNGLFNTIETLKLAQGQYIAPLDGDDYWTNPLKLQKQVDFMDSHPDYSACFHNALITFEDGSPSVEVNHPDQKMKIEVEDLIGEDEIWFMATSAVMFKNHVMYYPDWFLKSTSGDIPRYVILAKHGPIGYIPEMMSVYRKNKGGASFKDHYRDERFLQNRIMMYEGINEETNHQFDKSLRLNIARYYRMMLDARQLSKSYFKRAILAANYLVMKKADLRECKEITRAYILPKWIMSAYSFVALLPYKFRQSSH</sequence>